<proteinExistence type="predicted"/>
<evidence type="ECO:0000313" key="5">
    <source>
        <dbReference type="EMBL" id="ARJ20607.1"/>
    </source>
</evidence>
<organism evidence="5 6">
    <name type="scientific">Bacillus mycoides</name>
    <dbReference type="NCBI Taxonomy" id="1405"/>
    <lineage>
        <taxon>Bacteria</taxon>
        <taxon>Bacillati</taxon>
        <taxon>Bacillota</taxon>
        <taxon>Bacilli</taxon>
        <taxon>Bacillales</taxon>
        <taxon>Bacillaceae</taxon>
        <taxon>Bacillus</taxon>
        <taxon>Bacillus cereus group</taxon>
    </lineage>
</organism>
<dbReference type="AlphaFoldDB" id="A0A1W6A473"/>
<sequence>METLAVLIFLASIVLFVLFIIAIFKRKPKAKLIISSIVCLVLAMILMPSKDKEEKPKAKETTQQASTEVKEEPKKEEVKKEEPKKEQPKKKEEPKKEEPKKELSKEGDSSKVKIAVGSVESIDSVGGEYLKESAQGVFKVVEISITNNQKDAITVDANSFKLMDNQDREFTYSTQAQTAYDIGNGGKSDFFLKQLNPGLTQTGKIIFDVPADAQGLVLKARGGMMGKEIKLKVE</sequence>
<feature type="region of interest" description="Disordered" evidence="2">
    <location>
        <begin position="52"/>
        <end position="109"/>
    </location>
</feature>
<keyword evidence="1" id="KW-0732">Signal</keyword>
<evidence type="ECO:0000256" key="1">
    <source>
        <dbReference type="ARBA" id="ARBA00022729"/>
    </source>
</evidence>
<evidence type="ECO:0000313" key="6">
    <source>
        <dbReference type="Proteomes" id="UP000192932"/>
    </source>
</evidence>
<keyword evidence="3" id="KW-1133">Transmembrane helix</keyword>
<keyword evidence="3" id="KW-0472">Membrane</keyword>
<dbReference type="EMBL" id="CP020743">
    <property type="protein sequence ID" value="ARJ20607.1"/>
    <property type="molecule type" value="Genomic_DNA"/>
</dbReference>
<protein>
    <recommendedName>
        <fullName evidence="4">DUF4352 domain-containing protein</fullName>
    </recommendedName>
</protein>
<accession>A0A1W6A473</accession>
<feature type="compositionally biased region" description="Basic and acidic residues" evidence="2">
    <location>
        <begin position="68"/>
        <end position="109"/>
    </location>
</feature>
<gene>
    <name evidence="5" type="ORF">B7492_04890</name>
</gene>
<dbReference type="Proteomes" id="UP000192932">
    <property type="component" value="Chromosome"/>
</dbReference>
<evidence type="ECO:0000259" key="4">
    <source>
        <dbReference type="Pfam" id="PF11611"/>
    </source>
</evidence>
<name>A0A1W6A473_BACMY</name>
<feature type="transmembrane region" description="Helical" evidence="3">
    <location>
        <begin position="31"/>
        <end position="49"/>
    </location>
</feature>
<reference evidence="5 6" key="1">
    <citation type="submission" date="2017-04" db="EMBL/GenBank/DDBJ databases">
        <title>The Characteristic of a Fine Plant Growth-Promoting Rhizobacteria Bacillus mycoides Gnyt1 and its Whole Genome Sequencing Analysis.</title>
        <authorList>
            <person name="Li J.H."/>
            <person name="Yao T."/>
        </authorList>
    </citation>
    <scope>NUCLEOTIDE SEQUENCE [LARGE SCALE GENOMIC DNA]</scope>
    <source>
        <strain evidence="5 6">Gnyt1</strain>
    </source>
</reference>
<evidence type="ECO:0000256" key="3">
    <source>
        <dbReference type="SAM" id="Phobius"/>
    </source>
</evidence>
<dbReference type="Pfam" id="PF11611">
    <property type="entry name" value="DUF4352"/>
    <property type="match status" value="1"/>
</dbReference>
<keyword evidence="3" id="KW-0812">Transmembrane</keyword>
<dbReference type="RefSeq" id="WP_085309381.1">
    <property type="nucleotide sequence ID" value="NZ_CP020743.1"/>
</dbReference>
<evidence type="ECO:0000256" key="2">
    <source>
        <dbReference type="SAM" id="MobiDB-lite"/>
    </source>
</evidence>
<dbReference type="InterPro" id="IPR029051">
    <property type="entry name" value="DUF4352"/>
</dbReference>
<feature type="transmembrane region" description="Helical" evidence="3">
    <location>
        <begin position="6"/>
        <end position="24"/>
    </location>
</feature>
<dbReference type="Gene3D" id="2.60.40.1240">
    <property type="match status" value="1"/>
</dbReference>
<dbReference type="InterPro" id="IPR029050">
    <property type="entry name" value="Immunoprotect_excell_Ig-like"/>
</dbReference>
<feature type="domain" description="DUF4352" evidence="4">
    <location>
        <begin position="107"/>
        <end position="227"/>
    </location>
</feature>